<organism evidence="1 2">
    <name type="scientific">Aromatoleum buckelii</name>
    <dbReference type="NCBI Taxonomy" id="200254"/>
    <lineage>
        <taxon>Bacteria</taxon>
        <taxon>Pseudomonadati</taxon>
        <taxon>Pseudomonadota</taxon>
        <taxon>Betaproteobacteria</taxon>
        <taxon>Rhodocyclales</taxon>
        <taxon>Rhodocyclaceae</taxon>
        <taxon>Aromatoleum</taxon>
    </lineage>
</organism>
<dbReference type="Proteomes" id="UP000601990">
    <property type="component" value="Unassembled WGS sequence"/>
</dbReference>
<gene>
    <name evidence="1" type="ORF">GO608_06685</name>
</gene>
<sequence>MFAIGSEVGSEDCELGVVRRHKPLLRFVDDIYTFPADIALLIRKGLLKKAKLARAQKVL</sequence>
<keyword evidence="2" id="KW-1185">Reference proteome</keyword>
<evidence type="ECO:0000313" key="1">
    <source>
        <dbReference type="EMBL" id="NMF93011.1"/>
    </source>
</evidence>
<proteinExistence type="predicted"/>
<protein>
    <submittedName>
        <fullName evidence="1">Uncharacterized protein</fullName>
    </submittedName>
</protein>
<name>A0ABX1N1M6_9RHOO</name>
<dbReference type="EMBL" id="WTVH01000009">
    <property type="protein sequence ID" value="NMF93011.1"/>
    <property type="molecule type" value="Genomic_DNA"/>
</dbReference>
<comment type="caution">
    <text evidence="1">The sequence shown here is derived from an EMBL/GenBank/DDBJ whole genome shotgun (WGS) entry which is preliminary data.</text>
</comment>
<accession>A0ABX1N1M6</accession>
<reference evidence="1" key="1">
    <citation type="submission" date="2019-12" db="EMBL/GenBank/DDBJ databases">
        <title>Comparative genomics gives insights into the taxonomy of the Azoarcus-Aromatoleum group and reveals separate origins of nif in the plant-associated Azoarcus and non-plant-associated Aromatoleum sub-groups.</title>
        <authorList>
            <person name="Lafos M."/>
            <person name="Maluk M."/>
            <person name="Batista M."/>
            <person name="Junghare M."/>
            <person name="Carmona M."/>
            <person name="Faoro H."/>
            <person name="Cruz L.M."/>
            <person name="Battistoni F."/>
            <person name="De Souza E."/>
            <person name="Pedrosa F."/>
            <person name="Chen W.-M."/>
            <person name="Poole P.S."/>
            <person name="Dixon R.A."/>
            <person name="James E.K."/>
        </authorList>
    </citation>
    <scope>NUCLEOTIDE SEQUENCE</scope>
    <source>
        <strain evidence="1">U120</strain>
    </source>
</reference>
<dbReference type="RefSeq" id="WP_169198298.1">
    <property type="nucleotide sequence ID" value="NZ_WTVH02000008.1"/>
</dbReference>
<evidence type="ECO:0000313" key="2">
    <source>
        <dbReference type="Proteomes" id="UP000601990"/>
    </source>
</evidence>